<name>A0A250G3N5_9FLAO</name>
<evidence type="ECO:0000256" key="1">
    <source>
        <dbReference type="SAM" id="SignalP"/>
    </source>
</evidence>
<dbReference type="AlphaFoldDB" id="A0A250G3N5"/>
<dbReference type="PROSITE" id="PS51257">
    <property type="entry name" value="PROKAR_LIPOPROTEIN"/>
    <property type="match status" value="1"/>
</dbReference>
<feature type="chain" id="PRO_5013259037" description="DUF4302 domain-containing protein" evidence="1">
    <location>
        <begin position="24"/>
        <end position="472"/>
    </location>
</feature>
<sequence length="472" mass="54763">MKKYIYNIVVLLFVALGTTSCQKDDETKFSQLPDQRVQAKMAEYKQVLTQAPFGWQMFYSLGSNIEYLSYQIATFSADNTVTLHSPDLSKPITSEYKLIAKDDIELMFSTFNENLTIFSYPSERVPKGYGGDIEFNFKSVNARKNEVVLEGKKYKGKLILRKAKEEYKDFDRLKDFVKYLAEQRGGVRYMNLAVTHGLEGASEEKPVSIGLDLSSIAKAADYAYNYKNIFRNGRKMLYFSHTGMGLSSPIEIDGHQIQYFAYNREKQRYEIDRSDLKGYIYTSNLPVYYVPGVVNEFLDDYSLWFKASFGQPNTKYAQMRRQLPVIKGMVFVTDYNRRIPLFDEKGNPIYDSAFNHDYEKGEKLGNGLLFSFEEGNQFYFYFVPLEIEKLQEDRLRFKRKPKSEELCLPKEGEDAVAIANEIKDNPAFNDLIDYLCNPTGWYIKRTVESGQIDWDFVSIANPTEDNFHTRIK</sequence>
<dbReference type="Pfam" id="PF14135">
    <property type="entry name" value="DUF4302"/>
    <property type="match status" value="1"/>
</dbReference>
<keyword evidence="1" id="KW-0732">Signal</keyword>
<proteinExistence type="predicted"/>
<evidence type="ECO:0000313" key="2">
    <source>
        <dbReference type="EMBL" id="ATA92022.1"/>
    </source>
</evidence>
<dbReference type="Proteomes" id="UP000243136">
    <property type="component" value="Chromosome"/>
</dbReference>
<accession>A0A250G3N5</accession>
<evidence type="ECO:0000313" key="3">
    <source>
        <dbReference type="Proteomes" id="UP000243136"/>
    </source>
</evidence>
<dbReference type="EMBL" id="CP022388">
    <property type="protein sequence ID" value="ATA92022.1"/>
    <property type="molecule type" value="Genomic_DNA"/>
</dbReference>
<organism evidence="2 3">
    <name type="scientific">Capnocytophaga canimorsus</name>
    <dbReference type="NCBI Taxonomy" id="28188"/>
    <lineage>
        <taxon>Bacteria</taxon>
        <taxon>Pseudomonadati</taxon>
        <taxon>Bacteroidota</taxon>
        <taxon>Flavobacteriia</taxon>
        <taxon>Flavobacteriales</taxon>
        <taxon>Flavobacteriaceae</taxon>
        <taxon>Capnocytophaga</taxon>
    </lineage>
</organism>
<gene>
    <name evidence="2" type="ORF">CGC56_07535</name>
</gene>
<dbReference type="InterPro" id="IPR025396">
    <property type="entry name" value="DUF4302"/>
</dbReference>
<evidence type="ECO:0008006" key="4">
    <source>
        <dbReference type="Google" id="ProtNLM"/>
    </source>
</evidence>
<dbReference type="RefSeq" id="WP_095917383.1">
    <property type="nucleotide sequence ID" value="NZ_CP022388.1"/>
</dbReference>
<reference evidence="3" key="1">
    <citation type="submission" date="2017-06" db="EMBL/GenBank/DDBJ databases">
        <title>Capnocytophaga spp. assemblies.</title>
        <authorList>
            <person name="Gulvik C.A."/>
        </authorList>
    </citation>
    <scope>NUCLEOTIDE SEQUENCE [LARGE SCALE GENOMIC DNA]</scope>
    <source>
        <strain evidence="3">H5594</strain>
    </source>
</reference>
<protein>
    <recommendedName>
        <fullName evidence="4">DUF4302 domain-containing protein</fullName>
    </recommendedName>
</protein>
<feature type="signal peptide" evidence="1">
    <location>
        <begin position="1"/>
        <end position="23"/>
    </location>
</feature>